<keyword evidence="2" id="KW-1185">Reference proteome</keyword>
<reference evidence="2" key="1">
    <citation type="journal article" date="2013" name="Genetics">
        <title>The draft genome and transcriptome of Panagrellus redivivus are shaped by the harsh demands of a free-living lifestyle.</title>
        <authorList>
            <person name="Srinivasan J."/>
            <person name="Dillman A.R."/>
            <person name="Macchietto M.G."/>
            <person name="Heikkinen L."/>
            <person name="Lakso M."/>
            <person name="Fracchia K.M."/>
            <person name="Antoshechkin I."/>
            <person name="Mortazavi A."/>
            <person name="Wong G."/>
            <person name="Sternberg P.W."/>
        </authorList>
    </citation>
    <scope>NUCLEOTIDE SEQUENCE [LARGE SCALE GENOMIC DNA]</scope>
    <source>
        <strain evidence="2">MT8872</strain>
    </source>
</reference>
<feature type="region of interest" description="Disordered" evidence="1">
    <location>
        <begin position="1"/>
        <end position="32"/>
    </location>
</feature>
<accession>A0A7E4V518</accession>
<dbReference type="WBParaSite" id="Pan_g16660.t1">
    <property type="protein sequence ID" value="Pan_g16660.t1"/>
    <property type="gene ID" value="Pan_g16660"/>
</dbReference>
<sequence>MFPGGFNVQQSHEYDQFGDPPSGISMSSTSSTDLTGCPIQLVLAQSKSKPSKAVLQKRIILIFSSMP</sequence>
<dbReference type="Proteomes" id="UP000492821">
    <property type="component" value="Unassembled WGS sequence"/>
</dbReference>
<proteinExistence type="predicted"/>
<feature type="compositionally biased region" description="Low complexity" evidence="1">
    <location>
        <begin position="22"/>
        <end position="31"/>
    </location>
</feature>
<protein>
    <submittedName>
        <fullName evidence="3">Uncharacterized protein</fullName>
    </submittedName>
</protein>
<name>A0A7E4V518_PANRE</name>
<organism evidence="2 3">
    <name type="scientific">Panagrellus redivivus</name>
    <name type="common">Microworm</name>
    <dbReference type="NCBI Taxonomy" id="6233"/>
    <lineage>
        <taxon>Eukaryota</taxon>
        <taxon>Metazoa</taxon>
        <taxon>Ecdysozoa</taxon>
        <taxon>Nematoda</taxon>
        <taxon>Chromadorea</taxon>
        <taxon>Rhabditida</taxon>
        <taxon>Tylenchina</taxon>
        <taxon>Panagrolaimomorpha</taxon>
        <taxon>Panagrolaimoidea</taxon>
        <taxon>Panagrolaimidae</taxon>
        <taxon>Panagrellus</taxon>
    </lineage>
</organism>
<reference evidence="3" key="2">
    <citation type="submission" date="2020-10" db="UniProtKB">
        <authorList>
            <consortium name="WormBaseParasite"/>
        </authorList>
    </citation>
    <scope>IDENTIFICATION</scope>
</reference>
<dbReference type="AlphaFoldDB" id="A0A7E4V518"/>
<evidence type="ECO:0000313" key="3">
    <source>
        <dbReference type="WBParaSite" id="Pan_g16660.t1"/>
    </source>
</evidence>
<evidence type="ECO:0000313" key="2">
    <source>
        <dbReference type="Proteomes" id="UP000492821"/>
    </source>
</evidence>
<evidence type="ECO:0000256" key="1">
    <source>
        <dbReference type="SAM" id="MobiDB-lite"/>
    </source>
</evidence>